<keyword evidence="5 6" id="KW-0727">SH2 domain</keyword>
<dbReference type="InterPro" id="IPR036860">
    <property type="entry name" value="SH2_dom_sf"/>
</dbReference>
<dbReference type="CTD" id="126432"/>
<dbReference type="InterPro" id="IPR045046">
    <property type="entry name" value="Vps9-like"/>
</dbReference>
<dbReference type="AlphaFoldDB" id="A0A3B3S4J3"/>
<feature type="region of interest" description="Disordered" evidence="7">
    <location>
        <begin position="210"/>
        <end position="322"/>
    </location>
</feature>
<accession>A0A3B3S4J3</accession>
<dbReference type="STRING" id="1676925.ENSPKIP00000025669"/>
<proteinExistence type="inferred from homology"/>
<dbReference type="InterPro" id="IPR037191">
    <property type="entry name" value="VPS9_dom_sf"/>
</dbReference>
<feature type="domain" description="VPS9" evidence="9">
    <location>
        <begin position="508"/>
        <end position="654"/>
    </location>
</feature>
<organism evidence="10 11">
    <name type="scientific">Paramormyrops kingsleyae</name>
    <dbReference type="NCBI Taxonomy" id="1676925"/>
    <lineage>
        <taxon>Eukaryota</taxon>
        <taxon>Metazoa</taxon>
        <taxon>Chordata</taxon>
        <taxon>Craniata</taxon>
        <taxon>Vertebrata</taxon>
        <taxon>Euteleostomi</taxon>
        <taxon>Actinopterygii</taxon>
        <taxon>Neopterygii</taxon>
        <taxon>Teleostei</taxon>
        <taxon>Osteoglossocephala</taxon>
        <taxon>Osteoglossomorpha</taxon>
        <taxon>Osteoglossiformes</taxon>
        <taxon>Mormyridae</taxon>
        <taxon>Paramormyrops</taxon>
    </lineage>
</organism>
<dbReference type="KEGG" id="pki:111844086"/>
<dbReference type="Gene3D" id="1.20.1050.80">
    <property type="entry name" value="VPS9 domain"/>
    <property type="match status" value="1"/>
</dbReference>
<evidence type="ECO:0000256" key="2">
    <source>
        <dbReference type="ARBA" id="ARBA00006919"/>
    </source>
</evidence>
<keyword evidence="11" id="KW-1185">Reference proteome</keyword>
<evidence type="ECO:0000313" key="11">
    <source>
        <dbReference type="Proteomes" id="UP000261540"/>
    </source>
</evidence>
<evidence type="ECO:0000256" key="4">
    <source>
        <dbReference type="ARBA" id="ARBA00022490"/>
    </source>
</evidence>
<dbReference type="FunFam" id="1.20.1050.80:FF:000002">
    <property type="entry name" value="Ras and Rab interactor 2"/>
    <property type="match status" value="1"/>
</dbReference>
<dbReference type="Pfam" id="PF23268">
    <property type="entry name" value="RIN1"/>
    <property type="match status" value="1"/>
</dbReference>
<feature type="compositionally biased region" description="Basic and acidic residues" evidence="7">
    <location>
        <begin position="243"/>
        <end position="256"/>
    </location>
</feature>
<feature type="region of interest" description="Disordered" evidence="7">
    <location>
        <begin position="1"/>
        <end position="28"/>
    </location>
</feature>
<dbReference type="SMART" id="SM00167">
    <property type="entry name" value="VPS9"/>
    <property type="match status" value="1"/>
</dbReference>
<comment type="subcellular location">
    <subcellularLocation>
        <location evidence="1">Cytoplasm</location>
    </subcellularLocation>
</comment>
<dbReference type="GO" id="GO:0031267">
    <property type="term" value="F:small GTPase binding"/>
    <property type="evidence" value="ECO:0007669"/>
    <property type="project" value="TreeGrafter"/>
</dbReference>
<feature type="compositionally biased region" description="Basic and acidic residues" evidence="7">
    <location>
        <begin position="773"/>
        <end position="798"/>
    </location>
</feature>
<dbReference type="PROSITE" id="PS50001">
    <property type="entry name" value="SH2"/>
    <property type="match status" value="1"/>
</dbReference>
<feature type="compositionally biased region" description="Low complexity" evidence="7">
    <location>
        <begin position="214"/>
        <end position="225"/>
    </location>
</feature>
<dbReference type="InterPro" id="IPR003123">
    <property type="entry name" value="VPS9"/>
</dbReference>
<reference evidence="10" key="2">
    <citation type="submission" date="2025-09" db="UniProtKB">
        <authorList>
            <consortium name="Ensembl"/>
        </authorList>
    </citation>
    <scope>IDENTIFICATION</scope>
</reference>
<dbReference type="GO" id="GO:0016192">
    <property type="term" value="P:vesicle-mediated transport"/>
    <property type="evidence" value="ECO:0007669"/>
    <property type="project" value="InterPro"/>
</dbReference>
<dbReference type="GO" id="GO:0005829">
    <property type="term" value="C:cytosol"/>
    <property type="evidence" value="ECO:0007669"/>
    <property type="project" value="TreeGrafter"/>
</dbReference>
<dbReference type="Ensembl" id="ENSPKIT00000006406.1">
    <property type="protein sequence ID" value="ENSPKIP00000025669.1"/>
    <property type="gene ID" value="ENSPKIG00000008459.1"/>
</dbReference>
<comment type="similarity">
    <text evidence="2">Belongs to the RIN (Ras interaction/interference) family.</text>
</comment>
<feature type="compositionally biased region" description="Basic residues" evidence="7">
    <location>
        <begin position="679"/>
        <end position="691"/>
    </location>
</feature>
<dbReference type="SUPFAM" id="SSF55550">
    <property type="entry name" value="SH2 domain"/>
    <property type="match status" value="1"/>
</dbReference>
<dbReference type="GO" id="GO:0030139">
    <property type="term" value="C:endocytic vesicle"/>
    <property type="evidence" value="ECO:0007669"/>
    <property type="project" value="TreeGrafter"/>
</dbReference>
<evidence type="ECO:0000259" key="9">
    <source>
        <dbReference type="PROSITE" id="PS51205"/>
    </source>
</evidence>
<keyword evidence="4" id="KW-0963">Cytoplasm</keyword>
<dbReference type="GO" id="GO:0005096">
    <property type="term" value="F:GTPase activator activity"/>
    <property type="evidence" value="ECO:0007669"/>
    <property type="project" value="UniProtKB-KW"/>
</dbReference>
<dbReference type="Pfam" id="PF02204">
    <property type="entry name" value="VPS9"/>
    <property type="match status" value="1"/>
</dbReference>
<protein>
    <submittedName>
        <fullName evidence="10">Ras and Rab interactor like</fullName>
    </submittedName>
</protein>
<dbReference type="Proteomes" id="UP000261540">
    <property type="component" value="Unplaced"/>
</dbReference>
<feature type="region of interest" description="Disordered" evidence="7">
    <location>
        <begin position="755"/>
        <end position="800"/>
    </location>
</feature>
<evidence type="ECO:0000259" key="8">
    <source>
        <dbReference type="PROSITE" id="PS50001"/>
    </source>
</evidence>
<dbReference type="InterPro" id="IPR000980">
    <property type="entry name" value="SH2"/>
</dbReference>
<evidence type="ECO:0000313" key="10">
    <source>
        <dbReference type="Ensembl" id="ENSPKIP00000025669.1"/>
    </source>
</evidence>
<dbReference type="PANTHER" id="PTHR23101:SF72">
    <property type="entry name" value="RAS AND RAB INTERACTOR-LIKE PROTEIN"/>
    <property type="match status" value="1"/>
</dbReference>
<feature type="region of interest" description="Disordered" evidence="7">
    <location>
        <begin position="679"/>
        <end position="725"/>
    </location>
</feature>
<dbReference type="PANTHER" id="PTHR23101">
    <property type="entry name" value="RAB GDP/GTP EXCHANGE FACTOR"/>
    <property type="match status" value="1"/>
</dbReference>
<reference evidence="10" key="1">
    <citation type="submission" date="2025-08" db="UniProtKB">
        <authorList>
            <consortium name="Ensembl"/>
        </authorList>
    </citation>
    <scope>IDENTIFICATION</scope>
</reference>
<evidence type="ECO:0000256" key="3">
    <source>
        <dbReference type="ARBA" id="ARBA00022468"/>
    </source>
</evidence>
<keyword evidence="3" id="KW-0343">GTPase activation</keyword>
<dbReference type="GeneTree" id="ENSGT00940000154866"/>
<dbReference type="OrthoDB" id="21085at2759"/>
<dbReference type="GO" id="GO:0005085">
    <property type="term" value="F:guanyl-nucleotide exchange factor activity"/>
    <property type="evidence" value="ECO:0007669"/>
    <property type="project" value="InterPro"/>
</dbReference>
<dbReference type="PROSITE" id="PS51205">
    <property type="entry name" value="VPS9"/>
    <property type="match status" value="1"/>
</dbReference>
<evidence type="ECO:0000256" key="7">
    <source>
        <dbReference type="SAM" id="MobiDB-lite"/>
    </source>
</evidence>
<feature type="domain" description="SH2" evidence="8">
    <location>
        <begin position="45"/>
        <end position="138"/>
    </location>
</feature>
<dbReference type="SUPFAM" id="SSF109993">
    <property type="entry name" value="VPS9 domain"/>
    <property type="match status" value="1"/>
</dbReference>
<feature type="compositionally biased region" description="Polar residues" evidence="7">
    <location>
        <begin position="10"/>
        <end position="22"/>
    </location>
</feature>
<evidence type="ECO:0000256" key="1">
    <source>
        <dbReference type="ARBA" id="ARBA00004496"/>
    </source>
</evidence>
<evidence type="ECO:0000256" key="6">
    <source>
        <dbReference type="PROSITE-ProRule" id="PRU00191"/>
    </source>
</evidence>
<feature type="compositionally biased region" description="Low complexity" evidence="7">
    <location>
        <begin position="264"/>
        <end position="292"/>
    </location>
</feature>
<feature type="compositionally biased region" description="Polar residues" evidence="7">
    <location>
        <begin position="299"/>
        <end position="314"/>
    </location>
</feature>
<evidence type="ECO:0000256" key="5">
    <source>
        <dbReference type="ARBA" id="ARBA00022999"/>
    </source>
</evidence>
<sequence length="842" mass="92866">MRGLEDNKSDTASSDRSPTEMPNGTEVAQKPLTLLDRLRLCQSAWALGGPWDRDSIHTALWGQQPGSFLVLLDSTSQPQLLCLSVGGNREHVKDFPIQRSGAVFHLLESHLGFSDLVQLVAYYSLSRDVLPVCLFIPQRVFNLTQETDQDLSHLGPKFWLCLSSNPQQRNVTPPSTGLSMCSIQVTSANGALCVINPLYLHEHGDSWLIEKRSPQSSPSSVSRPFAARRERRLSTTRPWKGAGLRDMRGPSLDHESSTSPAACSVPPRTRPNSSPSTPVVLRRASQSSSSGSLKGRGQNRLSVDGETSSETTPVGSPVPQSPHRVSWIEDGIWLSPPPLTSLLQAPSHELDSLSISSLEEESDSAPSPIHVHSQRFTLVLADKVKNRLSAVGQAIGGLMSPQKRLNYKAQELSERKSGAFAESVKAFVDKTLKGSSCCASGSELLQEVRTALSSLREILLESPEIQLLIDSLGDISDLELDGMLELAIHKVALKPVCACLYASLQDYRDRDGFIERLKQNQHTMEGQKPEELGGAMGVGLPDAMVLEKIQQRWDSMHEAYSPSKKVQILLKVCKTIYHSMNTNSTPGAVYGADDFLPCLTWVVLHSNISTLQLDTDYMMELLDPMLLQGEGGYYLTSLYGSLFHISSFRPRLAARQLSTEAQHSLSQWHRRRTLHCNRSRRTGNRRTIRRPASREVEAESQDGAKLSDCSGEGSAAELPSLSGEETCETSKEILGLLREEDDSWDEAPGEVRWGCDRLSEEGGDPQQSAEAPETLREKPTGSPKKEKERPHSELRSRDVLWTVPEDISAGQLDKNKVTLDPDRWIDGEQKASKLATKCLYSA</sequence>
<name>A0A3B3S4J3_9TELE</name>
<dbReference type="Gene3D" id="3.30.505.10">
    <property type="entry name" value="SH2 domain"/>
    <property type="match status" value="1"/>
</dbReference>